<dbReference type="NCBIfam" id="TIGR01787">
    <property type="entry name" value="squalene_cyclas"/>
    <property type="match status" value="1"/>
</dbReference>
<gene>
    <name evidence="7" type="ORF">P3X46_032983</name>
</gene>
<evidence type="ECO:0000313" key="8">
    <source>
        <dbReference type="Proteomes" id="UP001174677"/>
    </source>
</evidence>
<dbReference type="InterPro" id="IPR032696">
    <property type="entry name" value="SQ_cyclase_C"/>
</dbReference>
<dbReference type="InterPro" id="IPR032697">
    <property type="entry name" value="SQ_cyclase_N"/>
</dbReference>
<evidence type="ECO:0000259" key="5">
    <source>
        <dbReference type="Pfam" id="PF13243"/>
    </source>
</evidence>
<comment type="similarity">
    <text evidence="1 4">Belongs to the terpene cyclase/mutase family.</text>
</comment>
<feature type="domain" description="Squalene cyclase C-terminal" evidence="5">
    <location>
        <begin position="416"/>
        <end position="753"/>
    </location>
</feature>
<reference evidence="7 8" key="1">
    <citation type="journal article" date="2023" name="Plant Biotechnol. J.">
        <title>Chromosome-level wild Hevea brasiliensis genome provides new tools for genomic-assisted breeding and valuable loci to elevate rubber yield.</title>
        <authorList>
            <person name="Cheng H."/>
            <person name="Song X."/>
            <person name="Hu Y."/>
            <person name="Wu T."/>
            <person name="Yang Q."/>
            <person name="An Z."/>
            <person name="Feng S."/>
            <person name="Deng Z."/>
            <person name="Wu W."/>
            <person name="Zeng X."/>
            <person name="Tu M."/>
            <person name="Wang X."/>
            <person name="Huang H."/>
        </authorList>
    </citation>
    <scope>NUCLEOTIDE SEQUENCE [LARGE SCALE GENOMIC DNA]</scope>
    <source>
        <strain evidence="7">MT/VB/25A 57/8</strain>
    </source>
</reference>
<dbReference type="Proteomes" id="UP001174677">
    <property type="component" value="Chromosome 18"/>
</dbReference>
<proteinExistence type="inferred from homology"/>
<dbReference type="PANTHER" id="PTHR11764">
    <property type="entry name" value="TERPENE CYCLASE/MUTASE FAMILY MEMBER"/>
    <property type="match status" value="1"/>
</dbReference>
<protein>
    <recommendedName>
        <fullName evidence="4">Terpene cyclase/mutase family member</fullName>
        <ecNumber evidence="4">5.4.99.-</ecNumber>
    </recommendedName>
</protein>
<keyword evidence="3 4" id="KW-0413">Isomerase</keyword>
<name>A0ABQ9KF05_HEVBR</name>
<accession>A0ABQ9KF05</accession>
<dbReference type="CDD" id="cd02892">
    <property type="entry name" value="SQCY_1"/>
    <property type="match status" value="1"/>
</dbReference>
<dbReference type="Gene3D" id="1.50.10.20">
    <property type="match status" value="2"/>
</dbReference>
<dbReference type="EMBL" id="JARPOI010000018">
    <property type="protein sequence ID" value="KAJ9135855.1"/>
    <property type="molecule type" value="Genomic_DNA"/>
</dbReference>
<evidence type="ECO:0000313" key="7">
    <source>
        <dbReference type="EMBL" id="KAJ9135855.1"/>
    </source>
</evidence>
<evidence type="ECO:0000259" key="6">
    <source>
        <dbReference type="Pfam" id="PF13249"/>
    </source>
</evidence>
<dbReference type="PANTHER" id="PTHR11764:SF55">
    <property type="entry name" value="TERPENE CYCLASE_MUTASE FAMILY MEMBER"/>
    <property type="match status" value="1"/>
</dbReference>
<dbReference type="InterPro" id="IPR008930">
    <property type="entry name" value="Terpenoid_cyclase/PrenylTrfase"/>
</dbReference>
<comment type="caution">
    <text evidence="7">The sequence shown here is derived from an EMBL/GenBank/DDBJ whole genome shotgun (WGS) entry which is preliminary data.</text>
</comment>
<organism evidence="7 8">
    <name type="scientific">Hevea brasiliensis</name>
    <name type="common">Para rubber tree</name>
    <name type="synonym">Siphonia brasiliensis</name>
    <dbReference type="NCBI Taxonomy" id="3981"/>
    <lineage>
        <taxon>Eukaryota</taxon>
        <taxon>Viridiplantae</taxon>
        <taxon>Streptophyta</taxon>
        <taxon>Embryophyta</taxon>
        <taxon>Tracheophyta</taxon>
        <taxon>Spermatophyta</taxon>
        <taxon>Magnoliopsida</taxon>
        <taxon>eudicotyledons</taxon>
        <taxon>Gunneridae</taxon>
        <taxon>Pentapetalae</taxon>
        <taxon>rosids</taxon>
        <taxon>fabids</taxon>
        <taxon>Malpighiales</taxon>
        <taxon>Euphorbiaceae</taxon>
        <taxon>Crotonoideae</taxon>
        <taxon>Micrandreae</taxon>
        <taxon>Hevea</taxon>
    </lineage>
</organism>
<dbReference type="InterPro" id="IPR018333">
    <property type="entry name" value="Squalene_cyclase"/>
</dbReference>
<evidence type="ECO:0000256" key="1">
    <source>
        <dbReference type="ARBA" id="ARBA00009755"/>
    </source>
</evidence>
<evidence type="ECO:0000256" key="3">
    <source>
        <dbReference type="ARBA" id="ARBA00023235"/>
    </source>
</evidence>
<dbReference type="EC" id="5.4.99.-" evidence="4"/>
<evidence type="ECO:0000256" key="4">
    <source>
        <dbReference type="RuleBase" id="RU362003"/>
    </source>
</evidence>
<dbReference type="SUPFAM" id="SSF48239">
    <property type="entry name" value="Terpenoid cyclases/Protein prenyltransferases"/>
    <property type="match status" value="2"/>
</dbReference>
<keyword evidence="2" id="KW-0677">Repeat</keyword>
<sequence length="762" mass="86956">MWKLEVAKGDDSLLFSTNNFVGRQVWKFDRDYGTPEELEQLQKARENFSQNRFQVKASSDVFKNLQLIKESGIDLLSIPAVRLGDKEDVTVEKTETALRKAFRFTSAIQASDGHWPSEFSAQLFLTPPLIICLYVTRTLDTMLSFEHKKEMLRYIYNHQNEDGGWGFHIESHSTMLCTALNYVALRLLGEEPEGGKDGAVAKGRKWILDHGGAISIQIWGKIYLSVLGVYEWAGCNPVPPELLLVPSFLPFSSAKLWCYLRTIYTPIAYLYGKRFVGPITNLVVAIRSEIYIQPYDQIDWNKARHLCLQEDLYIPRSLVQNVIWDGLYYIGEALVKRWPFSKLREKALEKAMRHIRCEDENTRYLTHACLEKALHMFAYWAEDPTQEAFKLHLPRVPDYLWVAEDGMKMQNLGCQLWDAVFATQAVMESDFTDEYGSTLRKAHEFIKQTQILENRSGDYKDMYWYISKGAWPLADGDQGWQVSDCTAEALKVLLLMSEMPSEMVGNSVEAKRLYDAVDFLLTLLSKNGGFSIWEPASPHPWLELLNPTEAFSGVVVEIECVECTGSILQALVLFKRLYPRYRTKEVEIAVAKATDYIENAQKSDGSWYGNWGICHTYAAFFALRGLAAAGKTCRNSEIVRKACDLLLSKRVKKSGGWGESYLSCRNLEYIQLEGNRSNLVQTAWAMMGLIHAGQAERDPTPLHEAAKLLINSQLETGEFPQQEITGASLKTCMLHYASYRNIFPLWALGLYRKHVLCSHQKP</sequence>
<dbReference type="Pfam" id="PF13243">
    <property type="entry name" value="SQHop_cyclase_C"/>
    <property type="match status" value="1"/>
</dbReference>
<keyword evidence="8" id="KW-1185">Reference proteome</keyword>
<evidence type="ECO:0000256" key="2">
    <source>
        <dbReference type="ARBA" id="ARBA00022737"/>
    </source>
</evidence>
<feature type="domain" description="Squalene cyclase N-terminal" evidence="6">
    <location>
        <begin position="100"/>
        <end position="362"/>
    </location>
</feature>
<dbReference type="Pfam" id="PF13249">
    <property type="entry name" value="SQHop_cyclase_N"/>
    <property type="match status" value="1"/>
</dbReference>